<dbReference type="AlphaFoldDB" id="A0A9W7XIE3"/>
<dbReference type="Pfam" id="PF15496">
    <property type="entry name" value="DUF4646"/>
    <property type="match status" value="1"/>
</dbReference>
<evidence type="ECO:0000313" key="3">
    <source>
        <dbReference type="Proteomes" id="UP001145021"/>
    </source>
</evidence>
<proteinExistence type="predicted"/>
<keyword evidence="3" id="KW-1185">Reference proteome</keyword>
<evidence type="ECO:0000313" key="2">
    <source>
        <dbReference type="EMBL" id="KAJ1643522.1"/>
    </source>
</evidence>
<gene>
    <name evidence="2" type="ORF">LPJ64_004700</name>
</gene>
<sequence length="252" mass="28532">MAHPEKANYLVTPIDSHQEQQSYDQAHSSVNHPPSSDQPTPTARTTTQTSFPPEYNVYQPMPEARDIVYPMPYQQQQQQQQQPTYPSPPAPLPVHTAVPPIRLALLNPRKLSSGFSITQPSTLAQLASNPIDSATWTRFITEVNDTLHKAPGTLAKGVTNFWLVSLVTLGMSSHFREMYQSRVEAKAVDVLERYNRTVFASWGIRATFDIVPVGGQQMGYSQMEYMRRDRDNRRANQYEDDTQALELVISRV</sequence>
<name>A0A9W7XIE3_9FUNG</name>
<reference evidence="2" key="1">
    <citation type="submission" date="2022-07" db="EMBL/GenBank/DDBJ databases">
        <title>Phylogenomic reconstructions and comparative analyses of Kickxellomycotina fungi.</title>
        <authorList>
            <person name="Reynolds N.K."/>
            <person name="Stajich J.E."/>
            <person name="Barry K."/>
            <person name="Grigoriev I.V."/>
            <person name="Crous P."/>
            <person name="Smith M.E."/>
        </authorList>
    </citation>
    <scope>NUCLEOTIDE SEQUENCE</scope>
    <source>
        <strain evidence="2">NBRC 105413</strain>
    </source>
</reference>
<organism evidence="2 3">
    <name type="scientific">Coemansia asiatica</name>
    <dbReference type="NCBI Taxonomy" id="1052880"/>
    <lineage>
        <taxon>Eukaryota</taxon>
        <taxon>Fungi</taxon>
        <taxon>Fungi incertae sedis</taxon>
        <taxon>Zoopagomycota</taxon>
        <taxon>Kickxellomycotina</taxon>
        <taxon>Kickxellomycetes</taxon>
        <taxon>Kickxellales</taxon>
        <taxon>Kickxellaceae</taxon>
        <taxon>Coemansia</taxon>
    </lineage>
</organism>
<dbReference type="Proteomes" id="UP001145021">
    <property type="component" value="Unassembled WGS sequence"/>
</dbReference>
<comment type="caution">
    <text evidence="2">The sequence shown here is derived from an EMBL/GenBank/DDBJ whole genome shotgun (WGS) entry which is preliminary data.</text>
</comment>
<feature type="compositionally biased region" description="Low complexity" evidence="1">
    <location>
        <begin position="39"/>
        <end position="53"/>
    </location>
</feature>
<feature type="compositionally biased region" description="Polar residues" evidence="1">
    <location>
        <begin position="19"/>
        <end position="38"/>
    </location>
</feature>
<feature type="region of interest" description="Disordered" evidence="1">
    <location>
        <begin position="1"/>
        <end position="58"/>
    </location>
</feature>
<dbReference type="EMBL" id="JANBOH010000246">
    <property type="protein sequence ID" value="KAJ1643522.1"/>
    <property type="molecule type" value="Genomic_DNA"/>
</dbReference>
<protein>
    <submittedName>
        <fullName evidence="2">Uncharacterized protein</fullName>
    </submittedName>
</protein>
<accession>A0A9W7XIE3</accession>
<dbReference type="InterPro" id="IPR028018">
    <property type="entry name" value="DUF4646"/>
</dbReference>
<evidence type="ECO:0000256" key="1">
    <source>
        <dbReference type="SAM" id="MobiDB-lite"/>
    </source>
</evidence>